<feature type="domain" description="Diphthamide synthase" evidence="17">
    <location>
        <begin position="129"/>
        <end position="296"/>
    </location>
</feature>
<organism evidence="18 19">
    <name type="scientific">Emericella nidulans (strain FGSC A4 / ATCC 38163 / CBS 112.46 / NRRL 194 / M139)</name>
    <name type="common">Aspergillus nidulans</name>
    <dbReference type="NCBI Taxonomy" id="227321"/>
    <lineage>
        <taxon>Eukaryota</taxon>
        <taxon>Fungi</taxon>
        <taxon>Dikarya</taxon>
        <taxon>Ascomycota</taxon>
        <taxon>Pezizomycotina</taxon>
        <taxon>Eurotiomycetes</taxon>
        <taxon>Eurotiomycetidae</taxon>
        <taxon>Eurotiales</taxon>
        <taxon>Aspergillaceae</taxon>
        <taxon>Aspergillus</taxon>
        <taxon>Aspergillus subgen. Nidulantes</taxon>
    </lineage>
</organism>
<feature type="region of interest" description="Disordered" evidence="15">
    <location>
        <begin position="1238"/>
        <end position="1313"/>
    </location>
</feature>
<dbReference type="InterPro" id="IPR035959">
    <property type="entry name" value="RutC-like_sf"/>
</dbReference>
<feature type="transmembrane region" description="Helical" evidence="16">
    <location>
        <begin position="1473"/>
        <end position="1498"/>
    </location>
</feature>
<feature type="transmembrane region" description="Helical" evidence="16">
    <location>
        <begin position="1567"/>
        <end position="1586"/>
    </location>
</feature>
<evidence type="ECO:0000256" key="5">
    <source>
        <dbReference type="ARBA" id="ARBA00018426"/>
    </source>
</evidence>
<evidence type="ECO:0000256" key="3">
    <source>
        <dbReference type="ARBA" id="ARBA00012089"/>
    </source>
</evidence>
<keyword evidence="19" id="KW-1185">Reference proteome</keyword>
<evidence type="ECO:0000256" key="11">
    <source>
        <dbReference type="ARBA" id="ARBA00023136"/>
    </source>
</evidence>
<dbReference type="GO" id="GO:0005789">
    <property type="term" value="C:endoplasmic reticulum membrane"/>
    <property type="evidence" value="ECO:0000318"/>
    <property type="project" value="GO_Central"/>
</dbReference>
<dbReference type="GeneID" id="2875381"/>
<dbReference type="Pfam" id="PF01042">
    <property type="entry name" value="Ribonuc_L-PSP"/>
    <property type="match status" value="1"/>
</dbReference>
<feature type="region of interest" description="Disordered" evidence="15">
    <location>
        <begin position="846"/>
        <end position="933"/>
    </location>
</feature>
<dbReference type="GO" id="GO:0016779">
    <property type="term" value="F:nucleotidyltransferase activity"/>
    <property type="evidence" value="ECO:0007669"/>
    <property type="project" value="UniProtKB-KW"/>
</dbReference>
<proteinExistence type="inferred from homology"/>
<evidence type="ECO:0000256" key="12">
    <source>
        <dbReference type="ARBA" id="ARBA00029814"/>
    </source>
</evidence>
<feature type="compositionally biased region" description="Polar residues" evidence="15">
    <location>
        <begin position="858"/>
        <end position="867"/>
    </location>
</feature>
<sequence length="1685" mass="184958">MLQPPKSSGLNVIALISGGKDSLYSILHCIRNGHKVVALANLHPPPIPAISSNSDNDSIQPETADDIDSFMYQTIGWSVIPLYEEALGIPLYRAPIIGGAVDAGRVYRNTNDAASPTTKLESAGKDEYEEEDETESLIPLLRKVMAAHPEANAVCAGAILSTYQRTRIEDIASRLGLVPLAWLWQYPFLPAPEARRQLGGEEDEAGLLTDMAAVGCSARIVKVASGALDEEFLWGDVSDAGGGLRRRIVKGVKRFGMGGGEDIRGAVLGEGGEYETLAVDGPEFLWRGRIEIGEEGREVRSGEGGVGYLRLKGAKVIRKSEDESDGITPGDVRRPALLDGRFAAALDALYNEGEGEEDRAVVVGGDGGGSWSSDQPIQSVNGGIWMVSNLIAPEAGPGAAEQVAAIVKKIQAILDTSVANAAPRTTADIAFTTVLLRSMTDFPSMNGIYVSLFEKPNPPARATVACGDRLPDGVNVMVSMVVDLGPRVQRDGLHVQSRSYWAPANIGPYSQAISVPLQGTERVIYIAGQIPLEPASMDLVEVESPSTVGGPVWAEMFCLRAVLSLQHMWRIGATMEVGWWLGTVAYFTGQHHIKTRARLAWELWQKMHEATATESEEEEDEGSTLDVWDIKYGRRGHEYSKTTLRPSLPNFELVETSDLKSQVPAFFAVQVHELPRNSDIEWQGLGYRCEGVKLTRSETEFGRTADATTSEGLEYSCIEIDCASAEDLEIKIQRVMEVYTPSQPDTVHCVIYSSQPLPQDCCQGQIVPCKSVWGAARGAKHVTAKNRARLPPRYQLEPVRSCYTSCQCSGLLTFNPHTTRLPTTPDHDSLRVINTTELLDIHGAMASSTSQEDEGPSPNHTMITPNTDVADDLRSLSRSPHPHRRNGSVHYYTQTRTSSDSGTEADDESTSLLKGLPPPPLRSRKGARPVGDNDFWLPGLQRWRSTSRSSRRSSVGDNEADILELKSKIRAKRRVEIIRRAFEAVLLLFVGGVVLAQENARLLAWVWKKVIGVYAIYPLNRHGRLRLSRFLSFDIPPSFDPAPLLYPVLIPVYISLSLSNHDPSLVLHNILLALASIPPQAIPMHSSVHGQSVMHWLLTLLPVLVSEQMSWGNIRPTPLSLRGLSSEALTFVFPLHQALIPTLDFLLSTSVLPAELQLLTTALINLFLFATSPQAEILKALLWLGSLCIFTSCRQVLHWEVSLARIPSWKFRRSPSGSSSPKNILNLLDHRICQKLSRAGSSEEPTSDSDSPDSYLTSTSRRTQHETREKTPESPTDNAAVEDFTQRQTSTNFEDAMRSEKTRTTPRGRRKRSMAPDLAPFLTMTVPQVQVRKWLYAFYVYLAVLAVILGPVRKYVGERALQGEDPFGWALGYLLGNVSWFRFWVITSSLERWIPIPPRVDASLSNAFCHLGRVEHIRQSALGEASMRLIIIAYCLAVLVTGIATVIRLGTFVEVDTRRKVFHGTMVLMFLPTIYIDPAFCALAMALVLAIFLLLDLFRASQLPPISRPLTYFLEPYVDGRDYRGPVIVSHIFLLIGSAIPLWLTLADISRTGDYPWKSWNVQTRDASMLSGIICVGLGDAAASLMGRRFGRRKWFWGGGKSVEGSVAFAIAVTFGLLFAQGWLVLGQWPIGGFDGPKPFSWSGALVKAILAAGGASATEAVLTGCNDNVVVPVVLWLLVRGLGL</sequence>
<dbReference type="InterPro" id="IPR014729">
    <property type="entry name" value="Rossmann-like_a/b/a_fold"/>
</dbReference>
<evidence type="ECO:0000256" key="9">
    <source>
        <dbReference type="ARBA" id="ARBA00022824"/>
    </source>
</evidence>
<comment type="similarity">
    <text evidence="2">Belongs to the polyprenol kinase family.</text>
</comment>
<dbReference type="STRING" id="227321.Q5BCS7"/>
<dbReference type="PANTHER" id="PTHR13205">
    <property type="entry name" value="TRANSMEMBRANE PROTEIN 15-RELATED"/>
    <property type="match status" value="1"/>
</dbReference>
<evidence type="ECO:0000256" key="13">
    <source>
        <dbReference type="ARBA" id="ARBA00031552"/>
    </source>
</evidence>
<dbReference type="SUPFAM" id="SSF55298">
    <property type="entry name" value="YjgF-like"/>
    <property type="match status" value="2"/>
</dbReference>
<evidence type="ECO:0000259" key="17">
    <source>
        <dbReference type="Pfam" id="PF01902"/>
    </source>
</evidence>
<dbReference type="eggNOG" id="KOG2468">
    <property type="taxonomic scope" value="Eukaryota"/>
</dbReference>
<dbReference type="FunFam" id="3.90.1490.10:FF:000004">
    <property type="entry name" value="ATP binding L-PSP endoribonuclease family protein"/>
    <property type="match status" value="1"/>
</dbReference>
<dbReference type="CDD" id="cd06156">
    <property type="entry name" value="eu_AANH_C_2"/>
    <property type="match status" value="1"/>
</dbReference>
<keyword evidence="10 16" id="KW-1133">Transmembrane helix</keyword>
<keyword evidence="11 16" id="KW-0472">Membrane</keyword>
<dbReference type="EMBL" id="BN001307">
    <property type="protein sequence ID" value="CBF85301.1"/>
    <property type="molecule type" value="Genomic_DNA"/>
</dbReference>
<dbReference type="GO" id="GO:0004168">
    <property type="term" value="F:dolichol kinase activity"/>
    <property type="evidence" value="ECO:0000318"/>
    <property type="project" value="GO_Central"/>
</dbReference>
<keyword evidence="7 16" id="KW-0812">Transmembrane</keyword>
<feature type="transmembrane region" description="Helical" evidence="16">
    <location>
        <begin position="1334"/>
        <end position="1352"/>
    </location>
</feature>
<evidence type="ECO:0000256" key="2">
    <source>
        <dbReference type="ARBA" id="ARBA00010794"/>
    </source>
</evidence>
<keyword evidence="6" id="KW-0808">Transferase</keyword>
<evidence type="ECO:0000256" key="10">
    <source>
        <dbReference type="ARBA" id="ARBA00022989"/>
    </source>
</evidence>
<feature type="transmembrane region" description="Helical" evidence="16">
    <location>
        <begin position="1429"/>
        <end position="1453"/>
    </location>
</feature>
<dbReference type="EC" id="2.7.1.108" evidence="4"/>
<gene>
    <name evidence="18" type="ORF">ANIA_01653</name>
</gene>
<feature type="transmembrane region" description="Helical" evidence="16">
    <location>
        <begin position="1367"/>
        <end position="1385"/>
    </location>
</feature>
<dbReference type="Gene3D" id="3.30.1330.40">
    <property type="entry name" value="RutC-like"/>
    <property type="match status" value="2"/>
</dbReference>
<dbReference type="PANTHER" id="PTHR13205:SF15">
    <property type="entry name" value="DOLICHOL KINASE"/>
    <property type="match status" value="1"/>
</dbReference>
<keyword evidence="18" id="KW-0548">Nucleotidyltransferase</keyword>
<accession>Q5BCS7</accession>
<dbReference type="RefSeq" id="XP_659257.1">
    <property type="nucleotide sequence ID" value="XM_654165.1"/>
</dbReference>
<keyword evidence="8" id="KW-0418">Kinase</keyword>
<dbReference type="KEGG" id="ani:ANIA_01653"/>
<evidence type="ECO:0000256" key="16">
    <source>
        <dbReference type="SAM" id="Phobius"/>
    </source>
</evidence>
<dbReference type="eggNOG" id="KOG2317">
    <property type="taxonomic scope" value="Eukaryota"/>
</dbReference>
<dbReference type="eggNOG" id="KOG2316">
    <property type="taxonomic scope" value="Eukaryota"/>
</dbReference>
<dbReference type="HOGENOM" id="CLU_244815_0_0_1"/>
<dbReference type="EC" id="6.3.1.14" evidence="3"/>
<dbReference type="InterPro" id="IPR032974">
    <property type="entry name" value="Polypren_kinase"/>
</dbReference>
<dbReference type="InParanoid" id="Q5BCS7"/>
<keyword evidence="9" id="KW-0256">Endoplasmic reticulum</keyword>
<dbReference type="SUPFAM" id="SSF52402">
    <property type="entry name" value="Adenine nucleotide alpha hydrolases-like"/>
    <property type="match status" value="1"/>
</dbReference>
<dbReference type="InterPro" id="IPR006175">
    <property type="entry name" value="YjgF/YER057c/UK114"/>
</dbReference>
<evidence type="ECO:0000256" key="8">
    <source>
        <dbReference type="ARBA" id="ARBA00022777"/>
    </source>
</evidence>
<dbReference type="CDD" id="cd01994">
    <property type="entry name" value="AANH_PF0828-like"/>
    <property type="match status" value="1"/>
</dbReference>
<evidence type="ECO:0000256" key="6">
    <source>
        <dbReference type="ARBA" id="ARBA00022679"/>
    </source>
</evidence>
<dbReference type="Proteomes" id="UP000000560">
    <property type="component" value="Chromosome VII"/>
</dbReference>
<dbReference type="Gene3D" id="3.90.1490.10">
    <property type="entry name" value="putative n-type atp pyrophosphatase, domain 2"/>
    <property type="match status" value="1"/>
</dbReference>
<dbReference type="Pfam" id="PF01902">
    <property type="entry name" value="Diphthami_syn_2"/>
    <property type="match status" value="1"/>
</dbReference>
<evidence type="ECO:0000256" key="7">
    <source>
        <dbReference type="ARBA" id="ARBA00022692"/>
    </source>
</evidence>
<dbReference type="FunFam" id="3.30.1330.40:FF:000028">
    <property type="entry name" value="ATP binding L-PSP endoribonuclease family protein"/>
    <property type="match status" value="1"/>
</dbReference>
<feature type="compositionally biased region" description="Polar residues" evidence="15">
    <location>
        <begin position="891"/>
        <end position="902"/>
    </location>
</feature>
<reference evidence="19" key="2">
    <citation type="journal article" date="2009" name="Fungal Genet. Biol.">
        <title>The 2008 update of the Aspergillus nidulans genome annotation: a community effort.</title>
        <authorList>
            <person name="Wortman J.R."/>
            <person name="Gilsenan J.M."/>
            <person name="Joardar V."/>
            <person name="Deegan J."/>
            <person name="Clutterbuck J."/>
            <person name="Andersen M.R."/>
            <person name="Archer D."/>
            <person name="Bencina M."/>
            <person name="Braus G."/>
            <person name="Coutinho P."/>
            <person name="von Dohren H."/>
            <person name="Doonan J."/>
            <person name="Driessen A.J."/>
            <person name="Durek P."/>
            <person name="Espeso E."/>
            <person name="Fekete E."/>
            <person name="Flipphi M."/>
            <person name="Estrada C.G."/>
            <person name="Geysens S."/>
            <person name="Goldman G."/>
            <person name="de Groot P.W."/>
            <person name="Hansen K."/>
            <person name="Harris S.D."/>
            <person name="Heinekamp T."/>
            <person name="Helmstaedt K."/>
            <person name="Henrissat B."/>
            <person name="Hofmann G."/>
            <person name="Homan T."/>
            <person name="Horio T."/>
            <person name="Horiuchi H."/>
            <person name="James S."/>
            <person name="Jones M."/>
            <person name="Karaffa L."/>
            <person name="Karanyi Z."/>
            <person name="Kato M."/>
            <person name="Keller N."/>
            <person name="Kelly D.E."/>
            <person name="Kiel J.A."/>
            <person name="Kim J.M."/>
            <person name="van der Klei I.J."/>
            <person name="Klis F.M."/>
            <person name="Kovalchuk A."/>
            <person name="Krasevec N."/>
            <person name="Kubicek C.P."/>
            <person name="Liu B."/>
            <person name="Maccabe A."/>
            <person name="Meyer V."/>
            <person name="Mirabito P."/>
            <person name="Miskei M."/>
            <person name="Mos M."/>
            <person name="Mullins J."/>
            <person name="Nelson D.R."/>
            <person name="Nielsen J."/>
            <person name="Oakley B.R."/>
            <person name="Osmani S.A."/>
            <person name="Pakula T."/>
            <person name="Paszewski A."/>
            <person name="Paulsen I."/>
            <person name="Pilsyk S."/>
            <person name="Pocsi I."/>
            <person name="Punt P.J."/>
            <person name="Ram A.F."/>
            <person name="Ren Q."/>
            <person name="Robellet X."/>
            <person name="Robson G."/>
            <person name="Seiboth B."/>
            <person name="van Solingen P."/>
            <person name="Specht T."/>
            <person name="Sun J."/>
            <person name="Taheri-Talesh N."/>
            <person name="Takeshita N."/>
            <person name="Ussery D."/>
            <person name="vanKuyk P.A."/>
            <person name="Visser H."/>
            <person name="van de Vondervoort P.J."/>
            <person name="de Vries R.P."/>
            <person name="Walton J."/>
            <person name="Xiang X."/>
            <person name="Xiong Y."/>
            <person name="Zeng A.P."/>
            <person name="Brandt B.W."/>
            <person name="Cornell M.J."/>
            <person name="van den Hondel C.A."/>
            <person name="Visser J."/>
            <person name="Oliver S.G."/>
            <person name="Turner G."/>
        </authorList>
    </citation>
    <scope>GENOME REANNOTATION</scope>
    <source>
        <strain evidence="19">FGSC A4 / ATCC 38163 / CBS 112.46 / NRRL 194 / M139</strain>
    </source>
</reference>
<dbReference type="GO" id="GO:0017178">
    <property type="term" value="F:diphthine-ammonia ligase activity"/>
    <property type="evidence" value="ECO:0007669"/>
    <property type="project" value="UniProtKB-EC"/>
</dbReference>
<feature type="transmembrane region" description="Helical" evidence="16">
    <location>
        <begin position="1527"/>
        <end position="1547"/>
    </location>
</feature>
<dbReference type="Gene3D" id="3.40.50.620">
    <property type="entry name" value="HUPs"/>
    <property type="match status" value="1"/>
</dbReference>
<comment type="catalytic activity">
    <reaction evidence="14">
        <text>diphthine-[translation elongation factor 2] + NH4(+) + ATP = diphthamide-[translation elongation factor 2] + AMP + diphosphate + H(+)</text>
        <dbReference type="Rhea" id="RHEA:19753"/>
        <dbReference type="Rhea" id="RHEA-COMP:10172"/>
        <dbReference type="Rhea" id="RHEA-COMP:10174"/>
        <dbReference type="ChEBI" id="CHEBI:15378"/>
        <dbReference type="ChEBI" id="CHEBI:16692"/>
        <dbReference type="ChEBI" id="CHEBI:28938"/>
        <dbReference type="ChEBI" id="CHEBI:30616"/>
        <dbReference type="ChEBI" id="CHEBI:33019"/>
        <dbReference type="ChEBI" id="CHEBI:82696"/>
        <dbReference type="ChEBI" id="CHEBI:456215"/>
        <dbReference type="EC" id="6.3.1.14"/>
    </reaction>
</comment>
<accession>C8VNK0</accession>
<evidence type="ECO:0000313" key="19">
    <source>
        <dbReference type="Proteomes" id="UP000000560"/>
    </source>
</evidence>
<feature type="transmembrane region" description="Helical" evidence="16">
    <location>
        <begin position="1607"/>
        <end position="1626"/>
    </location>
</feature>
<feature type="compositionally biased region" description="Basic and acidic residues" evidence="15">
    <location>
        <begin position="1263"/>
        <end position="1272"/>
    </location>
</feature>
<evidence type="ECO:0000256" key="4">
    <source>
        <dbReference type="ARBA" id="ARBA00012132"/>
    </source>
</evidence>
<dbReference type="OrthoDB" id="377083at2759"/>
<evidence type="ECO:0000256" key="1">
    <source>
        <dbReference type="ARBA" id="ARBA00004477"/>
    </source>
</evidence>
<evidence type="ECO:0000313" key="18">
    <source>
        <dbReference type="EMBL" id="CBF85301.1"/>
    </source>
</evidence>
<comment type="subcellular location">
    <subcellularLocation>
        <location evidence="1">Endoplasmic reticulum membrane</location>
        <topology evidence="1">Multi-pass membrane protein</topology>
    </subcellularLocation>
</comment>
<dbReference type="InterPro" id="IPR002761">
    <property type="entry name" value="Diphthami_syn_dom"/>
</dbReference>
<dbReference type="GO" id="GO:0043048">
    <property type="term" value="P:dolichyl monophosphate biosynthetic process"/>
    <property type="evidence" value="ECO:0000318"/>
    <property type="project" value="GO_Central"/>
</dbReference>
<evidence type="ECO:0000256" key="15">
    <source>
        <dbReference type="SAM" id="MobiDB-lite"/>
    </source>
</evidence>
<protein>
    <recommendedName>
        <fullName evidence="5">Diphthine--ammonia ligase</fullName>
        <ecNumber evidence="4">2.7.1.108</ecNumber>
        <ecNumber evidence="3">6.3.1.14</ecNumber>
    </recommendedName>
    <alternativeName>
        <fullName evidence="12">Diphthamide synthase</fullName>
    </alternativeName>
    <alternativeName>
        <fullName evidence="13">Diphthamide synthetase</fullName>
    </alternativeName>
</protein>
<feature type="compositionally biased region" description="Basic residues" evidence="15">
    <location>
        <begin position="1304"/>
        <end position="1313"/>
    </location>
</feature>
<dbReference type="CDD" id="cd06155">
    <property type="entry name" value="eu_AANH_C_1"/>
    <property type="match status" value="1"/>
</dbReference>
<dbReference type="OMA" id="HVPPLIM"/>
<reference evidence="19" key="1">
    <citation type="journal article" date="2005" name="Nature">
        <title>Sequencing of Aspergillus nidulans and comparative analysis with A. fumigatus and A. oryzae.</title>
        <authorList>
            <person name="Galagan J.E."/>
            <person name="Calvo S.E."/>
            <person name="Cuomo C."/>
            <person name="Ma L.J."/>
            <person name="Wortman J.R."/>
            <person name="Batzoglou S."/>
            <person name="Lee S.I."/>
            <person name="Basturkmen M."/>
            <person name="Spevak C.C."/>
            <person name="Clutterbuck J."/>
            <person name="Kapitonov V."/>
            <person name="Jurka J."/>
            <person name="Scazzocchio C."/>
            <person name="Farman M."/>
            <person name="Butler J."/>
            <person name="Purcell S."/>
            <person name="Harris S."/>
            <person name="Braus G.H."/>
            <person name="Draht O."/>
            <person name="Busch S."/>
            <person name="D'Enfert C."/>
            <person name="Bouchier C."/>
            <person name="Goldman G.H."/>
            <person name="Bell-Pedersen D."/>
            <person name="Griffiths-Jones S."/>
            <person name="Doonan J.H."/>
            <person name="Yu J."/>
            <person name="Vienken K."/>
            <person name="Pain A."/>
            <person name="Freitag M."/>
            <person name="Selker E.U."/>
            <person name="Archer D.B."/>
            <person name="Penalva M.A."/>
            <person name="Oakley B.R."/>
            <person name="Momany M."/>
            <person name="Tanaka T."/>
            <person name="Kumagai T."/>
            <person name="Asai K."/>
            <person name="Machida M."/>
            <person name="Nierman W.C."/>
            <person name="Denning D.W."/>
            <person name="Caddick M."/>
            <person name="Hynes M."/>
            <person name="Paoletti M."/>
            <person name="Fischer R."/>
            <person name="Miller B."/>
            <person name="Dyer P."/>
            <person name="Sachs M.S."/>
            <person name="Osmani S.A."/>
            <person name="Birren B.W."/>
        </authorList>
    </citation>
    <scope>NUCLEOTIDE SEQUENCE [LARGE SCALE GENOMIC DNA]</scope>
    <source>
        <strain evidence="19">FGSC A4 / ATCC 38163 / CBS 112.46 / NRRL 194 / M139</strain>
    </source>
</reference>
<evidence type="ECO:0000256" key="14">
    <source>
        <dbReference type="ARBA" id="ARBA00048108"/>
    </source>
</evidence>
<name>Q5BCS7_EMENI</name>